<evidence type="ECO:0000313" key="2">
    <source>
        <dbReference type="EMBL" id="RLU09074.1"/>
    </source>
</evidence>
<protein>
    <recommendedName>
        <fullName evidence="1">ATPase AAA-type core domain-containing protein</fullName>
    </recommendedName>
</protein>
<dbReference type="PANTHER" id="PTHR32182">
    <property type="entry name" value="DNA REPLICATION AND REPAIR PROTEIN RECF"/>
    <property type="match status" value="1"/>
</dbReference>
<dbReference type="EMBL" id="PEGA01000006">
    <property type="protein sequence ID" value="RLU12011.1"/>
    <property type="molecule type" value="Genomic_DNA"/>
</dbReference>
<dbReference type="GO" id="GO:0005524">
    <property type="term" value="F:ATP binding"/>
    <property type="evidence" value="ECO:0007669"/>
    <property type="project" value="InterPro"/>
</dbReference>
<evidence type="ECO:0000313" key="3">
    <source>
        <dbReference type="EMBL" id="RLU12011.1"/>
    </source>
</evidence>
<dbReference type="Proteomes" id="UP000282672">
    <property type="component" value="Unassembled WGS sequence"/>
</dbReference>
<dbReference type="GO" id="GO:0000731">
    <property type="term" value="P:DNA synthesis involved in DNA repair"/>
    <property type="evidence" value="ECO:0007669"/>
    <property type="project" value="TreeGrafter"/>
</dbReference>
<reference evidence="4 5" key="1">
    <citation type="journal article" date="2018" name="Front. Microbiol.">
        <title>Discovery of Phloeophagus Beetles as a Source of Pseudomonas Strains That Produce Potentially New Bioactive Substances and Description of Pseudomonas bohemica sp. nov.</title>
        <authorList>
            <person name="Saati-Santamaria Z."/>
            <person name="Lopez-Mondejar R."/>
            <person name="Jimenez-Gomez A."/>
            <person name="Diez-Mendez A."/>
            <person name="Vetrovsky T."/>
            <person name="Igual J.M."/>
            <person name="Velazquez E."/>
            <person name="Kolarik M."/>
            <person name="Rivas R."/>
            <person name="Garcia-Fraile P."/>
        </authorList>
    </citation>
    <scope>NUCLEOTIDE SEQUENCE [LARGE SCALE GENOMIC DNA]</scope>
    <source>
        <strain evidence="3 5">A2-NA12</strain>
        <strain evidence="2 4">A2-NA13</strain>
    </source>
</reference>
<dbReference type="Gene3D" id="3.40.50.300">
    <property type="entry name" value="P-loop containing nucleotide triphosphate hydrolases"/>
    <property type="match status" value="1"/>
</dbReference>
<evidence type="ECO:0000313" key="4">
    <source>
        <dbReference type="Proteomes" id="UP000282140"/>
    </source>
</evidence>
<sequence>MAMKLRPTRFELLELTLLDLGALRGQKSFLLRDGQGQATNIFMIMGTNGAGKTTVLESIYAVMRLLDAREHVGTGIDDIDRNDGGLQLDARVTLDDGARSKIYLLSIFVGRPGLLKRWTTEALEGVGVEQQIFLSFKNRVNGPGLERSSESDPEALAFSEAILERAGEPPAALFDSANGYPSVLYFPSDRGIRRPPEGERAVTRPSGLSYRAAHRFGADGERWDASIDNLFVWFAWLADGREEECRELVNRLIFRGAKRLGAVDRPTLSVPVEVESGVHRIDQLSSGERQLVQLIVRIASHMTGSTIVLIDETEQHLHLVMRRRLMKLIKQWAQEHPGLSFVLTSHQVDSLRVLAPKLVEPGLVKGGALLKPKLKA</sequence>
<proteinExistence type="predicted"/>
<comment type="caution">
    <text evidence="3">The sequence shown here is derived from an EMBL/GenBank/DDBJ whole genome shotgun (WGS) entry which is preliminary data.</text>
</comment>
<dbReference type="GO" id="GO:0006302">
    <property type="term" value="P:double-strand break repair"/>
    <property type="evidence" value="ECO:0007669"/>
    <property type="project" value="TreeGrafter"/>
</dbReference>
<dbReference type="RefSeq" id="WP_121731799.1">
    <property type="nucleotide sequence ID" value="NZ_PEGA01000006.1"/>
</dbReference>
<gene>
    <name evidence="3" type="ORF">CS076_07890</name>
    <name evidence="2" type="ORF">CS078_13040</name>
</gene>
<organism evidence="3 5">
    <name type="scientific">Pseudomonas prosekii</name>
    <dbReference type="NCBI Taxonomy" id="1148509"/>
    <lineage>
        <taxon>Bacteria</taxon>
        <taxon>Pseudomonadati</taxon>
        <taxon>Pseudomonadota</taxon>
        <taxon>Gammaproteobacteria</taxon>
        <taxon>Pseudomonadales</taxon>
        <taxon>Pseudomonadaceae</taxon>
        <taxon>Pseudomonas</taxon>
    </lineage>
</organism>
<evidence type="ECO:0000259" key="1">
    <source>
        <dbReference type="Pfam" id="PF13304"/>
    </source>
</evidence>
<dbReference type="GO" id="GO:0016887">
    <property type="term" value="F:ATP hydrolysis activity"/>
    <property type="evidence" value="ECO:0007669"/>
    <property type="project" value="InterPro"/>
</dbReference>
<keyword evidence="4" id="KW-1185">Reference proteome</keyword>
<dbReference type="InterPro" id="IPR003959">
    <property type="entry name" value="ATPase_AAA_core"/>
</dbReference>
<dbReference type="EMBL" id="PEGB01000005">
    <property type="protein sequence ID" value="RLU09074.1"/>
    <property type="molecule type" value="Genomic_DNA"/>
</dbReference>
<dbReference type="InterPro" id="IPR027417">
    <property type="entry name" value="P-loop_NTPase"/>
</dbReference>
<name>A0A3L8CVX2_9PSED</name>
<accession>A0A3L8CVX2</accession>
<dbReference type="AlphaFoldDB" id="A0A3L8CVX2"/>
<dbReference type="Pfam" id="PF13304">
    <property type="entry name" value="AAA_21"/>
    <property type="match status" value="1"/>
</dbReference>
<dbReference type="CDD" id="cd00267">
    <property type="entry name" value="ABC_ATPase"/>
    <property type="match status" value="1"/>
</dbReference>
<feature type="domain" description="ATPase AAA-type core" evidence="1">
    <location>
        <begin position="42"/>
        <end position="347"/>
    </location>
</feature>
<dbReference type="SUPFAM" id="SSF52540">
    <property type="entry name" value="P-loop containing nucleoside triphosphate hydrolases"/>
    <property type="match status" value="1"/>
</dbReference>
<dbReference type="Proteomes" id="UP000282140">
    <property type="component" value="Unassembled WGS sequence"/>
</dbReference>
<evidence type="ECO:0000313" key="5">
    <source>
        <dbReference type="Proteomes" id="UP000282672"/>
    </source>
</evidence>
<dbReference type="PANTHER" id="PTHR32182:SF23">
    <property type="entry name" value="ATP BINDING PROTEIN"/>
    <property type="match status" value="1"/>
</dbReference>